<gene>
    <name evidence="6" type="ORF">IPH26_11465</name>
</gene>
<protein>
    <submittedName>
        <fullName evidence="6">Patatin-like phospholipase family protein</fullName>
    </submittedName>
</protein>
<dbReference type="Gene3D" id="3.40.1090.10">
    <property type="entry name" value="Cytosolic phospholipase A2 catalytic domain"/>
    <property type="match status" value="1"/>
</dbReference>
<dbReference type="EMBL" id="JADJEV010000003">
    <property type="protein sequence ID" value="MBK6973520.1"/>
    <property type="molecule type" value="Genomic_DNA"/>
</dbReference>
<feature type="short sequence motif" description="DGA/G" evidence="4">
    <location>
        <begin position="208"/>
        <end position="210"/>
    </location>
</feature>
<evidence type="ECO:0000259" key="5">
    <source>
        <dbReference type="PROSITE" id="PS51635"/>
    </source>
</evidence>
<dbReference type="PROSITE" id="PS51635">
    <property type="entry name" value="PNPLA"/>
    <property type="match status" value="1"/>
</dbReference>
<feature type="active site" description="Nucleophile" evidence="4">
    <location>
        <position position="61"/>
    </location>
</feature>
<keyword evidence="2 4" id="KW-0442">Lipid degradation</keyword>
<dbReference type="PANTHER" id="PTHR24185:SF1">
    <property type="entry name" value="CALCIUM-INDEPENDENT PHOSPHOLIPASE A2-GAMMA"/>
    <property type="match status" value="1"/>
</dbReference>
<evidence type="ECO:0000256" key="3">
    <source>
        <dbReference type="ARBA" id="ARBA00023098"/>
    </source>
</evidence>
<dbReference type="AlphaFoldDB" id="A0A9D7E611"/>
<dbReference type="GO" id="GO:0004620">
    <property type="term" value="F:phospholipase activity"/>
    <property type="evidence" value="ECO:0007669"/>
    <property type="project" value="TreeGrafter"/>
</dbReference>
<evidence type="ECO:0000313" key="7">
    <source>
        <dbReference type="Proteomes" id="UP000807785"/>
    </source>
</evidence>
<dbReference type="PANTHER" id="PTHR24185">
    <property type="entry name" value="CALCIUM-INDEPENDENT PHOSPHOLIPASE A2-GAMMA"/>
    <property type="match status" value="1"/>
</dbReference>
<dbReference type="GO" id="GO:0016042">
    <property type="term" value="P:lipid catabolic process"/>
    <property type="evidence" value="ECO:0007669"/>
    <property type="project" value="UniProtKB-UniRule"/>
</dbReference>
<organism evidence="6 7">
    <name type="scientific">Candidatus Methylophosphatis roskildensis</name>
    <dbReference type="NCBI Taxonomy" id="2899263"/>
    <lineage>
        <taxon>Bacteria</taxon>
        <taxon>Pseudomonadati</taxon>
        <taxon>Pseudomonadota</taxon>
        <taxon>Betaproteobacteria</taxon>
        <taxon>Nitrosomonadales</taxon>
        <taxon>Sterolibacteriaceae</taxon>
        <taxon>Candidatus Methylophosphatis</taxon>
    </lineage>
</organism>
<feature type="short sequence motif" description="GXSXG" evidence="4">
    <location>
        <begin position="59"/>
        <end position="63"/>
    </location>
</feature>
<proteinExistence type="predicted"/>
<dbReference type="Proteomes" id="UP000807785">
    <property type="component" value="Unassembled WGS sequence"/>
</dbReference>
<feature type="domain" description="PNPLA" evidence="5">
    <location>
        <begin position="16"/>
        <end position="222"/>
    </location>
</feature>
<keyword evidence="3 4" id="KW-0443">Lipid metabolism</keyword>
<accession>A0A9D7E611</accession>
<dbReference type="GO" id="GO:0006631">
    <property type="term" value="P:fatty acid metabolic process"/>
    <property type="evidence" value="ECO:0007669"/>
    <property type="project" value="TreeGrafter"/>
</dbReference>
<sequence>MNLRERKNQPGQKKILALDGGGILGLISIEILARIEALLRERQGRPDLVLADYFDFVAGTSTGAVISSLVSIGMSIDRIRQFYIDCGPQMFDRAFLLERLTYEYNSEPLAKKLQETFGSEREGDESSGLATLGSERLRTLLMVVTRNVSTDSPWPITNNPDAKYNARARPDCNLMLPLWQVVRASTAAPSYFPSEVVDVGPRRFVFVDGGVTTYNNPAFLAFVTATTGPYNINWTAGERDMLVVSVGTGDCAREQPDITPACMNLLYIAKNTPGALMNAASAGQDMLCRTFGNCLCGDPIDREMGDLIGAAGPASPRLFTYMRYNADVSRAGLDALGLPEVQPSHVQLLDSIKYIDEIRQVGEAAGRLKVKAEHFAGF</sequence>
<reference evidence="6" key="1">
    <citation type="submission" date="2020-10" db="EMBL/GenBank/DDBJ databases">
        <title>Connecting structure to function with the recovery of over 1000 high-quality activated sludge metagenome-assembled genomes encoding full-length rRNA genes using long-read sequencing.</title>
        <authorList>
            <person name="Singleton C.M."/>
            <person name="Petriglieri F."/>
            <person name="Kristensen J.M."/>
            <person name="Kirkegaard R.H."/>
            <person name="Michaelsen T.Y."/>
            <person name="Andersen M.H."/>
            <person name="Karst S.M."/>
            <person name="Dueholm M.S."/>
            <person name="Nielsen P.H."/>
            <person name="Albertsen M."/>
        </authorList>
    </citation>
    <scope>NUCLEOTIDE SEQUENCE</scope>
    <source>
        <strain evidence="6">Bjer_18-Q3-R1-45_BAT3C.347</strain>
    </source>
</reference>
<dbReference type="GO" id="GO:0016020">
    <property type="term" value="C:membrane"/>
    <property type="evidence" value="ECO:0007669"/>
    <property type="project" value="TreeGrafter"/>
</dbReference>
<feature type="short sequence motif" description="GXGXXG" evidence="4">
    <location>
        <begin position="20"/>
        <end position="25"/>
    </location>
</feature>
<dbReference type="SUPFAM" id="SSF52151">
    <property type="entry name" value="FabD/lysophospholipase-like"/>
    <property type="match status" value="1"/>
</dbReference>
<dbReference type="Pfam" id="PF01734">
    <property type="entry name" value="Patatin"/>
    <property type="match status" value="1"/>
</dbReference>
<keyword evidence="1 4" id="KW-0378">Hydrolase</keyword>
<dbReference type="InterPro" id="IPR002641">
    <property type="entry name" value="PNPLA_dom"/>
</dbReference>
<name>A0A9D7E611_9PROT</name>
<feature type="active site" description="Proton acceptor" evidence="4">
    <location>
        <position position="208"/>
    </location>
</feature>
<evidence type="ECO:0000313" key="6">
    <source>
        <dbReference type="EMBL" id="MBK6973520.1"/>
    </source>
</evidence>
<comment type="caution">
    <text evidence="6">The sequence shown here is derived from an EMBL/GenBank/DDBJ whole genome shotgun (WGS) entry which is preliminary data.</text>
</comment>
<evidence type="ECO:0000256" key="1">
    <source>
        <dbReference type="ARBA" id="ARBA00022801"/>
    </source>
</evidence>
<evidence type="ECO:0000256" key="2">
    <source>
        <dbReference type="ARBA" id="ARBA00022963"/>
    </source>
</evidence>
<dbReference type="InterPro" id="IPR016035">
    <property type="entry name" value="Acyl_Trfase/lysoPLipase"/>
</dbReference>
<evidence type="ECO:0000256" key="4">
    <source>
        <dbReference type="PROSITE-ProRule" id="PRU01161"/>
    </source>
</evidence>